<sequence length="150" mass="15701">MKLRSLALLALAALSASSAFAQSKPEDQIRLRQGGFQLLARNVGALGAVAKGDVAFNKDAVQQRAEYINALVADLAAAGFAPGSDKGLPTRASAKIWSEPEAFKAAVEKLSVASKKLNSVNDVAGLRAAIGEVQGSCKNCHDSFRDSSYH</sequence>
<gene>
    <name evidence="7" type="ORF">ABDB84_05995</name>
</gene>
<dbReference type="Pfam" id="PF01322">
    <property type="entry name" value="Cytochrom_C_2"/>
    <property type="match status" value="1"/>
</dbReference>
<dbReference type="InterPro" id="IPR002321">
    <property type="entry name" value="Cyt_c_II"/>
</dbReference>
<dbReference type="RefSeq" id="WP_345918788.1">
    <property type="nucleotide sequence ID" value="NZ_JBDIVE010000002.1"/>
</dbReference>
<evidence type="ECO:0000313" key="8">
    <source>
        <dbReference type="Proteomes" id="UP001410394"/>
    </source>
</evidence>
<dbReference type="Proteomes" id="UP001410394">
    <property type="component" value="Unassembled WGS sequence"/>
</dbReference>
<dbReference type="PIRSF" id="PIRSF000027">
    <property type="entry name" value="Cytc_c_prime"/>
    <property type="match status" value="1"/>
</dbReference>
<evidence type="ECO:0000256" key="2">
    <source>
        <dbReference type="ARBA" id="ARBA00022617"/>
    </source>
</evidence>
<reference evidence="7 8" key="1">
    <citation type="journal article" date="2018" name="Int. J. Syst. Evol. Microbiol.">
        <title>Uliginosibacterium sediminicola sp. nov., isolated from freshwater sediment.</title>
        <authorList>
            <person name="Hwang W.M."/>
            <person name="Kim S.M."/>
            <person name="Kang K."/>
            <person name="Ahn T.Y."/>
        </authorList>
    </citation>
    <scope>NUCLEOTIDE SEQUENCE [LARGE SCALE GENOMIC DNA]</scope>
    <source>
        <strain evidence="7 8">M1-21</strain>
    </source>
</reference>
<keyword evidence="6" id="KW-0732">Signal</keyword>
<evidence type="ECO:0000256" key="4">
    <source>
        <dbReference type="ARBA" id="ARBA00022982"/>
    </source>
</evidence>
<evidence type="ECO:0000256" key="3">
    <source>
        <dbReference type="ARBA" id="ARBA00022723"/>
    </source>
</evidence>
<organism evidence="7 8">
    <name type="scientific">Uliginosibacterium sediminicola</name>
    <dbReference type="NCBI Taxonomy" id="2024550"/>
    <lineage>
        <taxon>Bacteria</taxon>
        <taxon>Pseudomonadati</taxon>
        <taxon>Pseudomonadota</taxon>
        <taxon>Betaproteobacteria</taxon>
        <taxon>Rhodocyclales</taxon>
        <taxon>Zoogloeaceae</taxon>
        <taxon>Uliginosibacterium</taxon>
    </lineage>
</organism>
<keyword evidence="2" id="KW-0349">Heme</keyword>
<dbReference type="SUPFAM" id="SSF47175">
    <property type="entry name" value="Cytochromes"/>
    <property type="match status" value="1"/>
</dbReference>
<feature type="signal peptide" evidence="6">
    <location>
        <begin position="1"/>
        <end position="21"/>
    </location>
</feature>
<dbReference type="EMBL" id="JBDIVE010000002">
    <property type="protein sequence ID" value="MEN3068025.1"/>
    <property type="molecule type" value="Genomic_DNA"/>
</dbReference>
<evidence type="ECO:0000256" key="1">
    <source>
        <dbReference type="ARBA" id="ARBA00022448"/>
    </source>
</evidence>
<evidence type="ECO:0000256" key="5">
    <source>
        <dbReference type="ARBA" id="ARBA00023004"/>
    </source>
</evidence>
<dbReference type="Gene3D" id="1.20.120.10">
    <property type="entry name" value="Cytochrome c/b562"/>
    <property type="match status" value="1"/>
</dbReference>
<keyword evidence="5" id="KW-0408">Iron</keyword>
<feature type="chain" id="PRO_5045294761" evidence="6">
    <location>
        <begin position="22"/>
        <end position="150"/>
    </location>
</feature>
<accession>A0ABU9YWD7</accession>
<keyword evidence="1" id="KW-0813">Transport</keyword>
<name>A0ABU9YWD7_9RHOO</name>
<keyword evidence="8" id="KW-1185">Reference proteome</keyword>
<dbReference type="InterPro" id="IPR010980">
    <property type="entry name" value="Cyt_c/b562"/>
</dbReference>
<dbReference type="InterPro" id="IPR012127">
    <property type="entry name" value="Cyt_c_prime"/>
</dbReference>
<keyword evidence="4" id="KW-0249">Electron transport</keyword>
<protein>
    <submittedName>
        <fullName evidence="7">Cytochrome c</fullName>
    </submittedName>
</protein>
<proteinExistence type="predicted"/>
<evidence type="ECO:0000256" key="6">
    <source>
        <dbReference type="SAM" id="SignalP"/>
    </source>
</evidence>
<comment type="caution">
    <text evidence="7">The sequence shown here is derived from an EMBL/GenBank/DDBJ whole genome shotgun (WGS) entry which is preliminary data.</text>
</comment>
<evidence type="ECO:0000313" key="7">
    <source>
        <dbReference type="EMBL" id="MEN3068025.1"/>
    </source>
</evidence>
<dbReference type="PROSITE" id="PS51009">
    <property type="entry name" value="CYTCII"/>
    <property type="match status" value="1"/>
</dbReference>
<keyword evidence="3" id="KW-0479">Metal-binding</keyword>